<accession>A0A2H3BT81</accession>
<protein>
    <recommendedName>
        <fullName evidence="2">DnaJ homologue subfamily C member 28 conserved domain-containing protein</fullName>
    </recommendedName>
</protein>
<feature type="compositionally biased region" description="Basic and acidic residues" evidence="1">
    <location>
        <begin position="183"/>
        <end position="205"/>
    </location>
</feature>
<dbReference type="InterPro" id="IPR018961">
    <property type="entry name" value="DnaJ_homolog_subfam-C_membr-28"/>
</dbReference>
<organism evidence="3 4">
    <name type="scientific">Armillaria solidipes</name>
    <dbReference type="NCBI Taxonomy" id="1076256"/>
    <lineage>
        <taxon>Eukaryota</taxon>
        <taxon>Fungi</taxon>
        <taxon>Dikarya</taxon>
        <taxon>Basidiomycota</taxon>
        <taxon>Agaricomycotina</taxon>
        <taxon>Agaricomycetes</taxon>
        <taxon>Agaricomycetidae</taxon>
        <taxon>Agaricales</taxon>
        <taxon>Marasmiineae</taxon>
        <taxon>Physalacriaceae</taxon>
        <taxon>Armillaria</taxon>
    </lineage>
</organism>
<feature type="region of interest" description="Disordered" evidence="1">
    <location>
        <begin position="173"/>
        <end position="205"/>
    </location>
</feature>
<feature type="domain" description="DnaJ homologue subfamily C member 28 conserved" evidence="2">
    <location>
        <begin position="241"/>
        <end position="311"/>
    </location>
</feature>
<reference evidence="4" key="1">
    <citation type="journal article" date="2017" name="Nat. Ecol. Evol.">
        <title>Genome expansion and lineage-specific genetic innovations in the forest pathogenic fungi Armillaria.</title>
        <authorList>
            <person name="Sipos G."/>
            <person name="Prasanna A.N."/>
            <person name="Walter M.C."/>
            <person name="O'Connor E."/>
            <person name="Balint B."/>
            <person name="Krizsan K."/>
            <person name="Kiss B."/>
            <person name="Hess J."/>
            <person name="Varga T."/>
            <person name="Slot J."/>
            <person name="Riley R."/>
            <person name="Boka B."/>
            <person name="Rigling D."/>
            <person name="Barry K."/>
            <person name="Lee J."/>
            <person name="Mihaltcheva S."/>
            <person name="LaButti K."/>
            <person name="Lipzen A."/>
            <person name="Waldron R."/>
            <person name="Moloney N.M."/>
            <person name="Sperisen C."/>
            <person name="Kredics L."/>
            <person name="Vagvoelgyi C."/>
            <person name="Patrignani A."/>
            <person name="Fitzpatrick D."/>
            <person name="Nagy I."/>
            <person name="Doyle S."/>
            <person name="Anderson J.B."/>
            <person name="Grigoriev I.V."/>
            <person name="Gueldener U."/>
            <person name="Muensterkoetter M."/>
            <person name="Nagy L.G."/>
        </authorList>
    </citation>
    <scope>NUCLEOTIDE SEQUENCE [LARGE SCALE GENOMIC DNA]</scope>
    <source>
        <strain evidence="4">28-4</strain>
    </source>
</reference>
<dbReference type="PANTHER" id="PTHR39394:SF1">
    <property type="entry name" value="DNAJ HOMOLOGUE SUBFAMILY C MEMBER 28 CONSERVED DOMAIN-CONTAINING PROTEIN"/>
    <property type="match status" value="1"/>
</dbReference>
<dbReference type="PANTHER" id="PTHR39394">
    <property type="entry name" value="YALI0E31793P"/>
    <property type="match status" value="1"/>
</dbReference>
<dbReference type="STRING" id="1076256.A0A2H3BT81"/>
<dbReference type="AlphaFoldDB" id="A0A2H3BT81"/>
<dbReference type="Pfam" id="PF09350">
    <property type="entry name" value="DJC28_CD"/>
    <property type="match status" value="1"/>
</dbReference>
<evidence type="ECO:0000256" key="1">
    <source>
        <dbReference type="SAM" id="MobiDB-lite"/>
    </source>
</evidence>
<sequence length="460" mass="51846">MQAAPRTVLLCFRPFTTNATLSSAKSTYSASDRLFADAAREETVSSPQKSSRLTALENEHTNWTGDESMQDAVLRMLVDKYKPLRSGTLQSADQKLKRAPPAISSAGAYHGATEEFRGVSKEPSSLKLLQPSTGSWATESLLPSTEGHRPWHTEFRVPSHVSASVKVAHFPLQSSRPSASTHSVDELTRKKEKESKKRVEHVGRLSRARESTLDYRLGIKKSSERMGRQPNPVSLKGWASLVEDKIEKARIAGVFNAVKGRGQPMARTVEESNPFIGREEFLMNRIVQRNGAAPPWVELQAELDIAVQSFRELLRQSWIRQTLRNLTTNHPAQILAQFNLSDMKCHRDPDWEMRERAYHDAAVEEVNALVRKYNGLAPYAVRRPYYSRSVEIGMLYEDCAGEIMKQLAERVKGGQGGGMPGYRSEVESHHEAAREVVKIMGLKDLFLAWWHRLVGKWNSR</sequence>
<feature type="compositionally biased region" description="Polar residues" evidence="1">
    <location>
        <begin position="173"/>
        <end position="182"/>
    </location>
</feature>
<evidence type="ECO:0000313" key="3">
    <source>
        <dbReference type="EMBL" id="PBK67083.1"/>
    </source>
</evidence>
<gene>
    <name evidence="3" type="ORF">ARMSODRAFT_959756</name>
</gene>
<proteinExistence type="predicted"/>
<dbReference type="Proteomes" id="UP000218334">
    <property type="component" value="Unassembled WGS sequence"/>
</dbReference>
<dbReference type="EMBL" id="KZ293438">
    <property type="protein sequence ID" value="PBK67083.1"/>
    <property type="molecule type" value="Genomic_DNA"/>
</dbReference>
<name>A0A2H3BT81_9AGAR</name>
<keyword evidence="4" id="KW-1185">Reference proteome</keyword>
<evidence type="ECO:0000259" key="2">
    <source>
        <dbReference type="Pfam" id="PF09350"/>
    </source>
</evidence>
<evidence type="ECO:0000313" key="4">
    <source>
        <dbReference type="Proteomes" id="UP000218334"/>
    </source>
</evidence>